<protein>
    <submittedName>
        <fullName evidence="2">Uncharacterized protein</fullName>
    </submittedName>
</protein>
<reference evidence="2 3" key="1">
    <citation type="submission" date="2015-09" db="EMBL/GenBank/DDBJ databases">
        <title>Sorangium comparison.</title>
        <authorList>
            <person name="Zaburannyi N."/>
            <person name="Bunk B."/>
            <person name="Overmann J."/>
            <person name="Mueller R."/>
        </authorList>
    </citation>
    <scope>NUCLEOTIDE SEQUENCE [LARGE SCALE GENOMIC DNA]</scope>
    <source>
        <strain evidence="2 3">So ceGT47</strain>
    </source>
</reference>
<feature type="region of interest" description="Disordered" evidence="1">
    <location>
        <begin position="164"/>
        <end position="241"/>
    </location>
</feature>
<organism evidence="2 3">
    <name type="scientific">Sorangium cellulosum</name>
    <name type="common">Polyangium cellulosum</name>
    <dbReference type="NCBI Taxonomy" id="56"/>
    <lineage>
        <taxon>Bacteria</taxon>
        <taxon>Pseudomonadati</taxon>
        <taxon>Myxococcota</taxon>
        <taxon>Polyangia</taxon>
        <taxon>Polyangiales</taxon>
        <taxon>Polyangiaceae</taxon>
        <taxon>Sorangium</taxon>
    </lineage>
</organism>
<evidence type="ECO:0000313" key="3">
    <source>
        <dbReference type="Proteomes" id="UP000295781"/>
    </source>
</evidence>
<evidence type="ECO:0000313" key="2">
    <source>
        <dbReference type="EMBL" id="AUX23957.1"/>
    </source>
</evidence>
<feature type="region of interest" description="Disordered" evidence="1">
    <location>
        <begin position="267"/>
        <end position="310"/>
    </location>
</feature>
<feature type="compositionally biased region" description="Basic and acidic residues" evidence="1">
    <location>
        <begin position="279"/>
        <end position="293"/>
    </location>
</feature>
<evidence type="ECO:0000256" key="1">
    <source>
        <dbReference type="SAM" id="MobiDB-lite"/>
    </source>
</evidence>
<accession>A0A4P2Q3P7</accession>
<dbReference type="EMBL" id="CP012670">
    <property type="protein sequence ID" value="AUX23957.1"/>
    <property type="molecule type" value="Genomic_DNA"/>
</dbReference>
<feature type="compositionally biased region" description="Basic and acidic residues" evidence="1">
    <location>
        <begin position="210"/>
        <end position="220"/>
    </location>
</feature>
<gene>
    <name evidence="2" type="ORF">SOCEGT47_044880</name>
</gene>
<dbReference type="AlphaFoldDB" id="A0A4P2Q3P7"/>
<proteinExistence type="predicted"/>
<sequence>MPRCERRAAYALGDGRSELGGEVISGEVATHDRTTERPRVCAVGQRESILRPLLLCNRIAPGESYDLEIVPPRRLVSAPVSGQPRVQLGVRRLPRRHGLSRPCPQLVRQHGPHRRILPIEPLPQRLTIEHLFPLPPVERRLQLGLRRRPPHLIAELSFQVRLQPRADDDHPRIADDVPVGEKQQRADEEEMNDRLAEQPGAARHGSPSGVRHETRPRWGEKGIQTSRKRQAPTVGPAPGRQNVLLCDSMPPEKATPYQQLIDASRGHLFTPRPAGGPAWERDPARPRRFEPRSHPRGLRRVAGGCAWPPS</sequence>
<feature type="compositionally biased region" description="Basic and acidic residues" evidence="1">
    <location>
        <begin position="182"/>
        <end position="196"/>
    </location>
</feature>
<dbReference type="Proteomes" id="UP000295781">
    <property type="component" value="Chromosome"/>
</dbReference>
<name>A0A4P2Q3P7_SORCE</name>
<feature type="compositionally biased region" description="Basic and acidic residues" evidence="1">
    <location>
        <begin position="164"/>
        <end position="175"/>
    </location>
</feature>